<protein>
    <recommendedName>
        <fullName evidence="3">DNA and RNA helicase</fullName>
    </recommendedName>
</protein>
<evidence type="ECO:0008006" key="3">
    <source>
        <dbReference type="Google" id="ProtNLM"/>
    </source>
</evidence>
<reference evidence="1 2" key="1">
    <citation type="submission" date="2024-06" db="EMBL/GenBank/DDBJ databases">
        <title>Sorghum-associated microbial communities from plants grown in Nebraska, USA.</title>
        <authorList>
            <person name="Schachtman D."/>
        </authorList>
    </citation>
    <scope>NUCLEOTIDE SEQUENCE [LARGE SCALE GENOMIC DNA]</scope>
    <source>
        <strain evidence="1 2">736</strain>
    </source>
</reference>
<dbReference type="RefSeq" id="WP_107951139.1">
    <property type="nucleotide sequence ID" value="NZ_CP073713.1"/>
</dbReference>
<proteinExistence type="predicted"/>
<gene>
    <name evidence="1" type="ORF">ABIA69_001678</name>
</gene>
<dbReference type="Proteomes" id="UP001549363">
    <property type="component" value="Unassembled WGS sequence"/>
</dbReference>
<evidence type="ECO:0000313" key="2">
    <source>
        <dbReference type="Proteomes" id="UP001549363"/>
    </source>
</evidence>
<dbReference type="EMBL" id="JBEPSB010000005">
    <property type="protein sequence ID" value="MET4560534.1"/>
    <property type="molecule type" value="Genomic_DNA"/>
</dbReference>
<sequence length="257" mass="29810">MFANQYPHFQKGRILKREMLENLRDYPRDFLDLYFKDYSNGIITGVNVLIAETSLIITQGIVKYNDHLYILHSDYELPYHATGHETMVKIKFAEEVNELDFTSFTTQIVLDDSVEMAKNELELGRFKLKPGAQLRSQHVDFHDLATEYNTVNFIHCQYAGVLKSTCHPIILQFFARELLKNRPSNAYDIAFALQCLNHDRVQRDVIDFYVSNRLGLEDQAYTNVQIHKYLSRILVEAKGGSRQAGQTLGRPKRMIVD</sequence>
<accession>A0ABV2PHV3</accession>
<organism evidence="1 2">
    <name type="scientific">Lysinibacillus parviboronicapiens</name>
    <dbReference type="NCBI Taxonomy" id="436516"/>
    <lineage>
        <taxon>Bacteria</taxon>
        <taxon>Bacillati</taxon>
        <taxon>Bacillota</taxon>
        <taxon>Bacilli</taxon>
        <taxon>Bacillales</taxon>
        <taxon>Bacillaceae</taxon>
        <taxon>Lysinibacillus</taxon>
    </lineage>
</organism>
<name>A0ABV2PHV3_9BACI</name>
<keyword evidence="2" id="KW-1185">Reference proteome</keyword>
<comment type="caution">
    <text evidence="1">The sequence shown here is derived from an EMBL/GenBank/DDBJ whole genome shotgun (WGS) entry which is preliminary data.</text>
</comment>
<evidence type="ECO:0000313" key="1">
    <source>
        <dbReference type="EMBL" id="MET4560534.1"/>
    </source>
</evidence>